<evidence type="ECO:0000256" key="3">
    <source>
        <dbReference type="ARBA" id="ARBA00022448"/>
    </source>
</evidence>
<dbReference type="PROSITE" id="PS00372">
    <property type="entry name" value="PTS_EIIA_TYPE_2_HIS"/>
    <property type="match status" value="1"/>
</dbReference>
<dbReference type="EMBL" id="SODA01000011">
    <property type="protein sequence ID" value="TDW03628.1"/>
    <property type="molecule type" value="Genomic_DNA"/>
</dbReference>
<dbReference type="SUPFAM" id="SSF55804">
    <property type="entry name" value="Phoshotransferase/anion transport protein"/>
    <property type="match status" value="1"/>
</dbReference>
<evidence type="ECO:0000256" key="11">
    <source>
        <dbReference type="ARBA" id="ARBA00030962"/>
    </source>
</evidence>
<gene>
    <name evidence="13" type="ORF">C8C77_11126</name>
</gene>
<sequence>MGFSDFFKKKENKIMNEDLIRLGVKVANKEEAVKIAGELLYDNGYVEEDYLEAMQEREKDVSTFMGNGVAIPHGTNKAKKYIKKTGLSFVQIPEGVDFGDGNTAHIVIGIAGKGDEHLQILQNLATILQDEEKTEALTKTDDKKIVLKELL</sequence>
<evidence type="ECO:0000256" key="10">
    <source>
        <dbReference type="ARBA" id="ARBA00030956"/>
    </source>
</evidence>
<evidence type="ECO:0000313" key="14">
    <source>
        <dbReference type="Proteomes" id="UP000294697"/>
    </source>
</evidence>
<keyword evidence="7" id="KW-0598">Phosphotransferase system</keyword>
<comment type="caution">
    <text evidence="13">The sequence shown here is derived from an EMBL/GenBank/DDBJ whole genome shotgun (WGS) entry which is preliminary data.</text>
</comment>
<evidence type="ECO:0000259" key="12">
    <source>
        <dbReference type="PROSITE" id="PS51094"/>
    </source>
</evidence>
<keyword evidence="5" id="KW-0762">Sugar transport</keyword>
<evidence type="ECO:0000256" key="7">
    <source>
        <dbReference type="ARBA" id="ARBA00022683"/>
    </source>
</evidence>
<dbReference type="GO" id="GO:0009401">
    <property type="term" value="P:phosphoenolpyruvate-dependent sugar phosphotransferase system"/>
    <property type="evidence" value="ECO:0007669"/>
    <property type="project" value="UniProtKB-KW"/>
</dbReference>
<keyword evidence="8" id="KW-0418">Kinase</keyword>
<evidence type="ECO:0000256" key="8">
    <source>
        <dbReference type="ARBA" id="ARBA00022777"/>
    </source>
</evidence>
<dbReference type="Gene3D" id="3.40.930.10">
    <property type="entry name" value="Mannitol-specific EII, Chain A"/>
    <property type="match status" value="1"/>
</dbReference>
<accession>A0A4R7YZ76</accession>
<evidence type="ECO:0000256" key="1">
    <source>
        <dbReference type="ARBA" id="ARBA00002434"/>
    </source>
</evidence>
<dbReference type="Proteomes" id="UP000294697">
    <property type="component" value="Unassembled WGS sequence"/>
</dbReference>
<dbReference type="PANTHER" id="PTHR30181">
    <property type="entry name" value="MANNITOL PERMEASE IIC COMPONENT"/>
    <property type="match status" value="1"/>
</dbReference>
<feature type="domain" description="PTS EIIA type-2" evidence="12">
    <location>
        <begin position="13"/>
        <end position="151"/>
    </location>
</feature>
<reference evidence="13 14" key="1">
    <citation type="submission" date="2019-03" db="EMBL/GenBank/DDBJ databases">
        <title>Subsurface microbial communities from deep shales in Ohio and West Virginia, USA.</title>
        <authorList>
            <person name="Wrighton K."/>
        </authorList>
    </citation>
    <scope>NUCLEOTIDE SEQUENCE [LARGE SCALE GENOMIC DNA]</scope>
    <source>
        <strain evidence="13 14">MSL9.2</strain>
    </source>
</reference>
<evidence type="ECO:0000313" key="13">
    <source>
        <dbReference type="EMBL" id="TDW03628.1"/>
    </source>
</evidence>
<dbReference type="GO" id="GO:0016301">
    <property type="term" value="F:kinase activity"/>
    <property type="evidence" value="ECO:0007669"/>
    <property type="project" value="UniProtKB-KW"/>
</dbReference>
<evidence type="ECO:0000256" key="9">
    <source>
        <dbReference type="ARBA" id="ARBA00029908"/>
    </source>
</evidence>
<dbReference type="Pfam" id="PF00359">
    <property type="entry name" value="PTS_EIIA_2"/>
    <property type="match status" value="1"/>
</dbReference>
<dbReference type="PANTHER" id="PTHR30181:SF2">
    <property type="entry name" value="PTS SYSTEM MANNITOL-SPECIFIC EIICBA COMPONENT"/>
    <property type="match status" value="1"/>
</dbReference>
<keyword evidence="4" id="KW-0597">Phosphoprotein</keyword>
<dbReference type="GO" id="GO:0090563">
    <property type="term" value="F:protein-phosphocysteine-sugar phosphotransferase activity"/>
    <property type="evidence" value="ECO:0007669"/>
    <property type="project" value="TreeGrafter"/>
</dbReference>
<evidence type="ECO:0000256" key="4">
    <source>
        <dbReference type="ARBA" id="ARBA00022553"/>
    </source>
</evidence>
<dbReference type="GO" id="GO:0005886">
    <property type="term" value="C:plasma membrane"/>
    <property type="evidence" value="ECO:0007669"/>
    <property type="project" value="TreeGrafter"/>
</dbReference>
<keyword evidence="3" id="KW-0813">Transport</keyword>
<dbReference type="InterPro" id="IPR050893">
    <property type="entry name" value="Sugar_PTS"/>
</dbReference>
<dbReference type="AlphaFoldDB" id="A0A4R7YZ76"/>
<keyword evidence="6" id="KW-0808">Transferase</keyword>
<dbReference type="InterPro" id="IPR002178">
    <property type="entry name" value="PTS_EIIA_type-2_dom"/>
</dbReference>
<name>A0A4R7YZ76_9FIRM</name>
<organism evidence="13 14">
    <name type="scientific">Halanaerobium saccharolyticum</name>
    <dbReference type="NCBI Taxonomy" id="43595"/>
    <lineage>
        <taxon>Bacteria</taxon>
        <taxon>Bacillati</taxon>
        <taxon>Bacillota</taxon>
        <taxon>Clostridia</taxon>
        <taxon>Halanaerobiales</taxon>
        <taxon>Halanaerobiaceae</taxon>
        <taxon>Halanaerobium</taxon>
    </lineage>
</organism>
<evidence type="ECO:0000256" key="2">
    <source>
        <dbReference type="ARBA" id="ARBA00014783"/>
    </source>
</evidence>
<proteinExistence type="predicted"/>
<comment type="function">
    <text evidence="1">The phosphoenolpyruvate-dependent sugar phosphotransferase system (sugar PTS), a major carbohydrate active transport system, catalyzes the phosphorylation of incoming sugar substrates concomitantly with their translocation across the cell membrane. The enzyme II CmtAB PTS system is involved in D-mannitol transport.</text>
</comment>
<dbReference type="PROSITE" id="PS51094">
    <property type="entry name" value="PTS_EIIA_TYPE_2"/>
    <property type="match status" value="1"/>
</dbReference>
<dbReference type="OrthoDB" id="1640042at2"/>
<evidence type="ECO:0000256" key="6">
    <source>
        <dbReference type="ARBA" id="ARBA00022679"/>
    </source>
</evidence>
<evidence type="ECO:0000256" key="5">
    <source>
        <dbReference type="ARBA" id="ARBA00022597"/>
    </source>
</evidence>
<dbReference type="RefSeq" id="WP_111572457.1">
    <property type="nucleotide sequence ID" value="NZ_QLME01000013.1"/>
</dbReference>
<dbReference type="InterPro" id="IPR016152">
    <property type="entry name" value="PTrfase/Anion_transptr"/>
</dbReference>
<dbReference type="CDD" id="cd00211">
    <property type="entry name" value="PTS_IIA_fru"/>
    <property type="match status" value="1"/>
</dbReference>
<protein>
    <recommendedName>
        <fullName evidence="2">Mannitol-specific phosphotransferase enzyme IIA component</fullName>
    </recommendedName>
    <alternativeName>
        <fullName evidence="10">EIIA</fullName>
    </alternativeName>
    <alternativeName>
        <fullName evidence="11">EIII</fullName>
    </alternativeName>
    <alternativeName>
        <fullName evidence="9">PTS system mannitol-specific EIIA component</fullName>
    </alternativeName>
</protein>